<dbReference type="AlphaFoldDB" id="A0A0L8IF08"/>
<reference evidence="1" key="1">
    <citation type="submission" date="2015-07" db="EMBL/GenBank/DDBJ databases">
        <title>MeaNS - Measles Nucleotide Surveillance Program.</title>
        <authorList>
            <person name="Tran T."/>
            <person name="Druce J."/>
        </authorList>
    </citation>
    <scope>NUCLEOTIDE SEQUENCE</scope>
    <source>
        <strain evidence="1">UCB-OBI-ISO-001</strain>
        <tissue evidence="1">Gonad</tissue>
    </source>
</reference>
<sequence length="72" mass="8415">MQKEQEGFCCSCSCTEQFFNAQKHCGTIYSYSKPCQSTYWTSKRSLTTSIRKHCERLSRHMISSNKTSRICM</sequence>
<accession>A0A0L8IF08</accession>
<proteinExistence type="predicted"/>
<dbReference type="EMBL" id="KQ415861">
    <property type="protein sequence ID" value="KOG00013.1"/>
    <property type="molecule type" value="Genomic_DNA"/>
</dbReference>
<gene>
    <name evidence="1" type="ORF">OCBIM_22009141mg</name>
</gene>
<organism evidence="1">
    <name type="scientific">Octopus bimaculoides</name>
    <name type="common">California two-spotted octopus</name>
    <dbReference type="NCBI Taxonomy" id="37653"/>
    <lineage>
        <taxon>Eukaryota</taxon>
        <taxon>Metazoa</taxon>
        <taxon>Spiralia</taxon>
        <taxon>Lophotrochozoa</taxon>
        <taxon>Mollusca</taxon>
        <taxon>Cephalopoda</taxon>
        <taxon>Coleoidea</taxon>
        <taxon>Octopodiformes</taxon>
        <taxon>Octopoda</taxon>
        <taxon>Incirrata</taxon>
        <taxon>Octopodidae</taxon>
        <taxon>Octopus</taxon>
    </lineage>
</organism>
<name>A0A0L8IF08_OCTBM</name>
<protein>
    <submittedName>
        <fullName evidence="1">Uncharacterized protein</fullName>
    </submittedName>
</protein>
<evidence type="ECO:0000313" key="1">
    <source>
        <dbReference type="EMBL" id="KOG00013.1"/>
    </source>
</evidence>